<sequence>MSTVVLRRWYGALVFTVPKAFVLENNLVAGSAMHCAVFEHDTLVLRSVRQQLTLGELIADTPADARVPGWSS</sequence>
<protein>
    <submittedName>
        <fullName evidence="1">Uncharacterized protein</fullName>
    </submittedName>
</protein>
<evidence type="ECO:0000313" key="1">
    <source>
        <dbReference type="EMBL" id="SEC73063.1"/>
    </source>
</evidence>
<dbReference type="EMBL" id="FNRV01000001">
    <property type="protein sequence ID" value="SEC73063.1"/>
    <property type="molecule type" value="Genomic_DNA"/>
</dbReference>
<evidence type="ECO:0000313" key="2">
    <source>
        <dbReference type="Proteomes" id="UP000199665"/>
    </source>
</evidence>
<reference evidence="1 2" key="1">
    <citation type="submission" date="2016-10" db="EMBL/GenBank/DDBJ databases">
        <authorList>
            <person name="Varghese N."/>
            <person name="Submissions S."/>
        </authorList>
    </citation>
    <scope>NUCLEOTIDE SEQUENCE [LARGE SCALE GENOMIC DNA]</scope>
    <source>
        <strain evidence="1 2">DSM 18327</strain>
    </source>
</reference>
<keyword evidence="2" id="KW-1185">Reference proteome</keyword>
<proteinExistence type="predicted"/>
<name>A0ABY0Y149_9PSED</name>
<gene>
    <name evidence="1" type="ORF">SAMN05216205_3108</name>
</gene>
<comment type="caution">
    <text evidence="1">The sequence shown here is derived from an EMBL/GenBank/DDBJ whole genome shotgun (WGS) entry which is preliminary data.</text>
</comment>
<dbReference type="Proteomes" id="UP000199665">
    <property type="component" value="Unassembled WGS sequence"/>
</dbReference>
<organism evidence="1 2">
    <name type="scientific">Pseudomonas mohnii</name>
    <dbReference type="NCBI Taxonomy" id="395600"/>
    <lineage>
        <taxon>Bacteria</taxon>
        <taxon>Pseudomonadati</taxon>
        <taxon>Pseudomonadota</taxon>
        <taxon>Gammaproteobacteria</taxon>
        <taxon>Pseudomonadales</taxon>
        <taxon>Pseudomonadaceae</taxon>
        <taxon>Pseudomonas</taxon>
    </lineage>
</organism>
<dbReference type="RefSeq" id="WP_090466217.1">
    <property type="nucleotide sequence ID" value="NZ_FNRV01000001.1"/>
</dbReference>
<accession>A0ABY0Y149</accession>